<organism evidence="2">
    <name type="scientific">mine drainage metagenome</name>
    <dbReference type="NCBI Taxonomy" id="410659"/>
    <lineage>
        <taxon>unclassified sequences</taxon>
        <taxon>metagenomes</taxon>
        <taxon>ecological metagenomes</taxon>
    </lineage>
</organism>
<reference evidence="2" key="2">
    <citation type="journal article" date="2014" name="ISME J.">
        <title>Microbial stratification in low pH oxic and suboxic macroscopic growths along an acid mine drainage.</title>
        <authorList>
            <person name="Mendez-Garcia C."/>
            <person name="Mesa V."/>
            <person name="Sprenger R.R."/>
            <person name="Richter M."/>
            <person name="Diez M.S."/>
            <person name="Solano J."/>
            <person name="Bargiela R."/>
            <person name="Golyshina O.V."/>
            <person name="Manteca A."/>
            <person name="Ramos J.L."/>
            <person name="Gallego J.R."/>
            <person name="Llorente I."/>
            <person name="Martins Dos Santos V.A."/>
            <person name="Jensen O.N."/>
            <person name="Pelaez A.I."/>
            <person name="Sanchez J."/>
            <person name="Ferrer M."/>
        </authorList>
    </citation>
    <scope>NUCLEOTIDE SEQUENCE</scope>
</reference>
<proteinExistence type="predicted"/>
<dbReference type="InterPro" id="IPR046057">
    <property type="entry name" value="DUF6015"/>
</dbReference>
<name>T1BHB6_9ZZZZ</name>
<feature type="compositionally biased region" description="Basic and acidic residues" evidence="1">
    <location>
        <begin position="342"/>
        <end position="399"/>
    </location>
</feature>
<feature type="region of interest" description="Disordered" evidence="1">
    <location>
        <begin position="1"/>
        <end position="163"/>
    </location>
</feature>
<feature type="compositionally biased region" description="Basic and acidic residues" evidence="1">
    <location>
        <begin position="454"/>
        <end position="463"/>
    </location>
</feature>
<feature type="region of interest" description="Disordered" evidence="1">
    <location>
        <begin position="280"/>
        <end position="463"/>
    </location>
</feature>
<feature type="compositionally biased region" description="Basic residues" evidence="1">
    <location>
        <begin position="283"/>
        <end position="296"/>
    </location>
</feature>
<evidence type="ECO:0000313" key="2">
    <source>
        <dbReference type="EMBL" id="EQD68008.1"/>
    </source>
</evidence>
<feature type="non-terminal residue" evidence="2">
    <location>
        <position position="1"/>
    </location>
</feature>
<sequence>EDGVRAVGATGRPRCAPRSLPPLPIERRPGALAPGGADGQPPVLLRRQRFGLPARPAGEAMPLESGRAPWARSIQRSRRANASPHPGHGRTGSAGPSPRAARIRDARSGFVSPWPRRPKRRPKHSGQRPSGRARRAASSTSAVGRKSGTSAMPGAPGPALDLLGRRLPLPRTLYPRGCRWPPPMASITEAELAAAIERTLVAKGKMPEPEARPTARMVMGYFGADGTVLDNNLSSEDRDRFYLLEEEGLLTSEEEDATVARGKTWRIHYWLLRKNRIRESARPARRPRPTRRKRRTAPSTRRTGSGALRPIRRRDPSAGRRRPPTGPIPGGAEAEGGVARLLDQRADVLDREDGEPDRREEPERGRRLDRDRRDAEERHDRGERGEGVEAGVHADRDEVVAPGPRPGPMEAAAGEAVAEHPGRAAVQEHARDAPDQDQGDAGDQAADQEGAESVEQRLEEAEP</sequence>
<dbReference type="AlphaFoldDB" id="T1BHB6"/>
<feature type="non-terminal residue" evidence="2">
    <location>
        <position position="463"/>
    </location>
</feature>
<dbReference type="EMBL" id="AUZZ01000453">
    <property type="protein sequence ID" value="EQD68008.1"/>
    <property type="molecule type" value="Genomic_DNA"/>
</dbReference>
<feature type="compositionally biased region" description="Low complexity" evidence="1">
    <location>
        <begin position="136"/>
        <end position="145"/>
    </location>
</feature>
<reference evidence="2" key="1">
    <citation type="submission" date="2013-08" db="EMBL/GenBank/DDBJ databases">
        <authorList>
            <person name="Mendez C."/>
            <person name="Richter M."/>
            <person name="Ferrer M."/>
            <person name="Sanchez J."/>
        </authorList>
    </citation>
    <scope>NUCLEOTIDE SEQUENCE</scope>
</reference>
<feature type="compositionally biased region" description="Basic and acidic residues" evidence="1">
    <location>
        <begin position="417"/>
        <end position="434"/>
    </location>
</feature>
<evidence type="ECO:0000256" key="1">
    <source>
        <dbReference type="SAM" id="MobiDB-lite"/>
    </source>
</evidence>
<comment type="caution">
    <text evidence="2">The sequence shown here is derived from an EMBL/GenBank/DDBJ whole genome shotgun (WGS) entry which is preliminary data.</text>
</comment>
<protein>
    <submittedName>
        <fullName evidence="2">Uncharacterized protein</fullName>
    </submittedName>
</protein>
<feature type="compositionally biased region" description="Basic residues" evidence="1">
    <location>
        <begin position="116"/>
        <end position="135"/>
    </location>
</feature>
<dbReference type="Pfam" id="PF19479">
    <property type="entry name" value="DUF6015"/>
    <property type="match status" value="1"/>
</dbReference>
<accession>T1BHB6</accession>
<gene>
    <name evidence="2" type="ORF">B2A_00581</name>
</gene>